<evidence type="ECO:0000256" key="4">
    <source>
        <dbReference type="SAM" id="SignalP"/>
    </source>
</evidence>
<dbReference type="Gene3D" id="3.40.190.10">
    <property type="entry name" value="Periplasmic binding protein-like II"/>
    <property type="match status" value="1"/>
</dbReference>
<comment type="similarity">
    <text evidence="1">Belongs to the bacterial solute-binding protein 1 family.</text>
</comment>
<dbReference type="PANTHER" id="PTHR30061:SF50">
    <property type="entry name" value="MALTOSE_MALTODEXTRIN-BINDING PERIPLASMIC PROTEIN"/>
    <property type="match status" value="1"/>
</dbReference>
<proteinExistence type="inferred from homology"/>
<comment type="caution">
    <text evidence="5">The sequence shown here is derived from an EMBL/GenBank/DDBJ whole genome shotgun (WGS) entry which is preliminary data.</text>
</comment>
<keyword evidence="2" id="KW-0813">Transport</keyword>
<dbReference type="Proteomes" id="UP000248764">
    <property type="component" value="Unassembled WGS sequence"/>
</dbReference>
<dbReference type="SUPFAM" id="SSF53850">
    <property type="entry name" value="Periplasmic binding protein-like II"/>
    <property type="match status" value="1"/>
</dbReference>
<dbReference type="RefSeq" id="WP_111253220.1">
    <property type="nucleotide sequence ID" value="NZ_POTW01000005.1"/>
</dbReference>
<dbReference type="GO" id="GO:0042956">
    <property type="term" value="P:maltodextrin transmembrane transport"/>
    <property type="evidence" value="ECO:0007669"/>
    <property type="project" value="TreeGrafter"/>
</dbReference>
<evidence type="ECO:0000256" key="2">
    <source>
        <dbReference type="ARBA" id="ARBA00022448"/>
    </source>
</evidence>
<sequence length="433" mass="45943">MRGTTMKSTKILLALAATAAVLTLAACGDNGASAGGSGGDGGDGEEVNLTFATFSPDQEPAIRQILDVYEEQNPGVTVEIQIIPWTDYWSTLQTSTAGGTGPDVAWMLGAKIGAYIDGGVLLPLDDAFEASGLDIENYPEQLVDLFVDDGTTYALPKDFDTIGLWYNKALFDEAGLPYPTPDWTWDDVITNAKALTKPDGSVYGIGAPMDPQATYYNTIYQAGGEVISEDGTTSGYDSPEAIEGIKFWTDLINVHHVSPTLESFADTESVAQFMSGRLAMLTTGSFYAIRFANDEYSSQNFDVTELPAGAQEATIINGIGNVALASTEHPEEAAELAVFLSGEEASRISSETGTVIGSYAGTEQAFVDAFPQFNLQAFLDQAENGVVLPVSRNTDAWASREGEFLTPAWTGEQTVEEAAAGLAAAMNEALAQE</sequence>
<dbReference type="GO" id="GO:1901982">
    <property type="term" value="F:maltose binding"/>
    <property type="evidence" value="ECO:0007669"/>
    <property type="project" value="TreeGrafter"/>
</dbReference>
<keyword evidence="6" id="KW-1185">Reference proteome</keyword>
<dbReference type="GO" id="GO:0055052">
    <property type="term" value="C:ATP-binding cassette (ABC) transporter complex, substrate-binding subunit-containing"/>
    <property type="evidence" value="ECO:0007669"/>
    <property type="project" value="TreeGrafter"/>
</dbReference>
<dbReference type="AlphaFoldDB" id="A0A2W2C1G2"/>
<dbReference type="GO" id="GO:0015768">
    <property type="term" value="P:maltose transport"/>
    <property type="evidence" value="ECO:0007669"/>
    <property type="project" value="TreeGrafter"/>
</dbReference>
<evidence type="ECO:0000313" key="6">
    <source>
        <dbReference type="Proteomes" id="UP000248764"/>
    </source>
</evidence>
<dbReference type="EMBL" id="POTW01000005">
    <property type="protein sequence ID" value="PZF85898.1"/>
    <property type="molecule type" value="Genomic_DNA"/>
</dbReference>
<gene>
    <name evidence="5" type="ORF">C1I92_03180</name>
</gene>
<evidence type="ECO:0000256" key="1">
    <source>
        <dbReference type="ARBA" id="ARBA00008520"/>
    </source>
</evidence>
<protein>
    <submittedName>
        <fullName evidence="5">Sugar ABC transporter substrate-binding protein</fullName>
    </submittedName>
</protein>
<organism evidence="5 6">
    <name type="scientific">Jiangella anatolica</name>
    <dbReference type="NCBI Taxonomy" id="2670374"/>
    <lineage>
        <taxon>Bacteria</taxon>
        <taxon>Bacillati</taxon>
        <taxon>Actinomycetota</taxon>
        <taxon>Actinomycetes</taxon>
        <taxon>Jiangellales</taxon>
        <taxon>Jiangellaceae</taxon>
        <taxon>Jiangella</taxon>
    </lineage>
</organism>
<reference evidence="5 6" key="1">
    <citation type="submission" date="2018-01" db="EMBL/GenBank/DDBJ databases">
        <title>Draft genome sequence of Jiangella sp. GTF31.</title>
        <authorList>
            <person name="Sahin N."/>
            <person name="Ay H."/>
            <person name="Saygin H."/>
        </authorList>
    </citation>
    <scope>NUCLEOTIDE SEQUENCE [LARGE SCALE GENOMIC DNA]</scope>
    <source>
        <strain evidence="5 6">GTF31</strain>
    </source>
</reference>
<dbReference type="CDD" id="cd13585">
    <property type="entry name" value="PBP2_TMBP_like"/>
    <property type="match status" value="1"/>
</dbReference>
<dbReference type="InterPro" id="IPR006059">
    <property type="entry name" value="SBP"/>
</dbReference>
<feature type="chain" id="PRO_5039332054" evidence="4">
    <location>
        <begin position="26"/>
        <end position="433"/>
    </location>
</feature>
<feature type="signal peptide" evidence="4">
    <location>
        <begin position="1"/>
        <end position="25"/>
    </location>
</feature>
<evidence type="ECO:0000256" key="3">
    <source>
        <dbReference type="ARBA" id="ARBA00022729"/>
    </source>
</evidence>
<dbReference type="PANTHER" id="PTHR30061">
    <property type="entry name" value="MALTOSE-BINDING PERIPLASMIC PROTEIN"/>
    <property type="match status" value="1"/>
</dbReference>
<dbReference type="PROSITE" id="PS51257">
    <property type="entry name" value="PROKAR_LIPOPROTEIN"/>
    <property type="match status" value="1"/>
</dbReference>
<keyword evidence="3 4" id="KW-0732">Signal</keyword>
<evidence type="ECO:0000313" key="5">
    <source>
        <dbReference type="EMBL" id="PZF85898.1"/>
    </source>
</evidence>
<dbReference type="Pfam" id="PF01547">
    <property type="entry name" value="SBP_bac_1"/>
    <property type="match status" value="1"/>
</dbReference>
<name>A0A2W2C1G2_9ACTN</name>
<accession>A0A2W2C1G2</accession>